<dbReference type="Proteomes" id="UP000199630">
    <property type="component" value="Unassembled WGS sequence"/>
</dbReference>
<dbReference type="EMBL" id="FORH01000012">
    <property type="protein sequence ID" value="SFK25883.1"/>
    <property type="molecule type" value="Genomic_DNA"/>
</dbReference>
<dbReference type="AlphaFoldDB" id="A0A1I3Y299"/>
<protein>
    <submittedName>
        <fullName evidence="1">Uncharacterized protein</fullName>
    </submittedName>
</protein>
<name>A0A1I3Y299_9RHOB</name>
<proteinExistence type="predicted"/>
<reference evidence="2" key="1">
    <citation type="submission" date="2016-10" db="EMBL/GenBank/DDBJ databases">
        <authorList>
            <person name="Varghese N."/>
            <person name="Submissions S."/>
        </authorList>
    </citation>
    <scope>NUCLEOTIDE SEQUENCE [LARGE SCALE GENOMIC DNA]</scope>
    <source>
        <strain evidence="2">DSM 26471</strain>
    </source>
</reference>
<keyword evidence="2" id="KW-1185">Reference proteome</keyword>
<accession>A0A1I3Y299</accession>
<sequence>MGVWADKDYVHRQAERGVLQDDGEARWGKLVCQDEIVRQDLYERVSGELA</sequence>
<evidence type="ECO:0000313" key="2">
    <source>
        <dbReference type="Proteomes" id="UP000199630"/>
    </source>
</evidence>
<evidence type="ECO:0000313" key="1">
    <source>
        <dbReference type="EMBL" id="SFK25883.1"/>
    </source>
</evidence>
<gene>
    <name evidence="1" type="ORF">SAMN04487991_4229</name>
</gene>
<organism evidence="1 2">
    <name type="scientific">Celeribacter neptunius</name>
    <dbReference type="NCBI Taxonomy" id="588602"/>
    <lineage>
        <taxon>Bacteria</taxon>
        <taxon>Pseudomonadati</taxon>
        <taxon>Pseudomonadota</taxon>
        <taxon>Alphaproteobacteria</taxon>
        <taxon>Rhodobacterales</taxon>
        <taxon>Roseobacteraceae</taxon>
        <taxon>Celeribacter</taxon>
    </lineage>
</organism>